<name>A0ABT2EHB6_9GAMM</name>
<reference evidence="6" key="1">
    <citation type="submission" date="2021-11" db="EMBL/GenBank/DDBJ databases">
        <title>Halomonas sp., isolated from a coastal aquaculture zone in Dongshan Bay.</title>
        <authorList>
            <person name="Lin W."/>
        </authorList>
    </citation>
    <scope>NUCLEOTIDE SEQUENCE</scope>
    <source>
        <strain evidence="6">Yzlin-01</strain>
    </source>
</reference>
<protein>
    <submittedName>
        <fullName evidence="6">Fumarate reductase subunit D</fullName>
    </submittedName>
</protein>
<feature type="transmembrane region" description="Helical" evidence="5">
    <location>
        <begin position="60"/>
        <end position="83"/>
    </location>
</feature>
<comment type="caution">
    <text evidence="6">The sequence shown here is derived from an EMBL/GenBank/DDBJ whole genome shotgun (WGS) entry which is preliminary data.</text>
</comment>
<dbReference type="SUPFAM" id="SSF81343">
    <property type="entry name" value="Fumarate reductase respiratory complex transmembrane subunits"/>
    <property type="match status" value="1"/>
</dbReference>
<sequence length="126" mass="13647">MSQPRPSSRQAFDEPLWWLLFSAGGVCFAVLLPATILFFGVLAPLGLLPSNAITAERMTALVFSLPDLAAIGALICLPLFHAAHRCRHGLLDLRLGNDGINKWFMYGLAALLSFAALSLVALGLWR</sequence>
<organism evidence="6 7">
    <name type="scientific">Halomonas dongshanensis</name>
    <dbReference type="NCBI Taxonomy" id="2890835"/>
    <lineage>
        <taxon>Bacteria</taxon>
        <taxon>Pseudomonadati</taxon>
        <taxon>Pseudomonadota</taxon>
        <taxon>Gammaproteobacteria</taxon>
        <taxon>Oceanospirillales</taxon>
        <taxon>Halomonadaceae</taxon>
        <taxon>Halomonas</taxon>
    </lineage>
</organism>
<keyword evidence="7" id="KW-1185">Reference proteome</keyword>
<dbReference type="Gene3D" id="1.20.1300.10">
    <property type="entry name" value="Fumarate reductase/succinate dehydrogenase, transmembrane subunit"/>
    <property type="match status" value="1"/>
</dbReference>
<keyword evidence="1" id="KW-1003">Cell membrane</keyword>
<feature type="transmembrane region" description="Helical" evidence="5">
    <location>
        <begin position="103"/>
        <end position="125"/>
    </location>
</feature>
<evidence type="ECO:0000256" key="1">
    <source>
        <dbReference type="ARBA" id="ARBA00022475"/>
    </source>
</evidence>
<evidence type="ECO:0000256" key="4">
    <source>
        <dbReference type="ARBA" id="ARBA00023136"/>
    </source>
</evidence>
<dbReference type="Proteomes" id="UP001165542">
    <property type="component" value="Unassembled WGS sequence"/>
</dbReference>
<keyword evidence="4 5" id="KW-0472">Membrane</keyword>
<dbReference type="RefSeq" id="WP_259037489.1">
    <property type="nucleotide sequence ID" value="NZ_JAJISC010000009.1"/>
</dbReference>
<feature type="transmembrane region" description="Helical" evidence="5">
    <location>
        <begin position="16"/>
        <end position="48"/>
    </location>
</feature>
<accession>A0ABT2EHB6</accession>
<dbReference type="NCBIfam" id="NF003977">
    <property type="entry name" value="PRK05470.1-1"/>
    <property type="match status" value="1"/>
</dbReference>
<evidence type="ECO:0000256" key="5">
    <source>
        <dbReference type="SAM" id="Phobius"/>
    </source>
</evidence>
<evidence type="ECO:0000313" key="6">
    <source>
        <dbReference type="EMBL" id="MCS2610996.1"/>
    </source>
</evidence>
<keyword evidence="2 5" id="KW-0812">Transmembrane</keyword>
<dbReference type="InterPro" id="IPR003418">
    <property type="entry name" value="Fumarate_red_D"/>
</dbReference>
<dbReference type="InterPro" id="IPR034804">
    <property type="entry name" value="SQR/QFR_C/D"/>
</dbReference>
<gene>
    <name evidence="6" type="ORF">LLY24_16895</name>
</gene>
<proteinExistence type="predicted"/>
<keyword evidence="3 5" id="KW-1133">Transmembrane helix</keyword>
<evidence type="ECO:0000256" key="2">
    <source>
        <dbReference type="ARBA" id="ARBA00022692"/>
    </source>
</evidence>
<evidence type="ECO:0000256" key="3">
    <source>
        <dbReference type="ARBA" id="ARBA00022989"/>
    </source>
</evidence>
<dbReference type="Pfam" id="PF02313">
    <property type="entry name" value="Fumarate_red_D"/>
    <property type="match status" value="1"/>
</dbReference>
<dbReference type="EMBL" id="JAJISC010000009">
    <property type="protein sequence ID" value="MCS2610996.1"/>
    <property type="molecule type" value="Genomic_DNA"/>
</dbReference>
<evidence type="ECO:0000313" key="7">
    <source>
        <dbReference type="Proteomes" id="UP001165542"/>
    </source>
</evidence>